<dbReference type="SUPFAM" id="SSF56399">
    <property type="entry name" value="ADP-ribosylation"/>
    <property type="match status" value="1"/>
</dbReference>
<protein>
    <recommendedName>
        <fullName evidence="7">NAD(P)(+)--arginine ADP-ribosyltransferase</fullName>
        <ecNumber evidence="7">2.4.2.31</ecNumber>
    </recommendedName>
    <alternativeName>
        <fullName evidence="7">Mono(ADP-ribosyl)transferase</fullName>
    </alternativeName>
</protein>
<dbReference type="EMBL" id="JAVHJS010000002">
    <property type="protein sequence ID" value="KAK2866688.1"/>
    <property type="molecule type" value="Genomic_DNA"/>
</dbReference>
<dbReference type="InterPro" id="IPR050999">
    <property type="entry name" value="ADP-ribosyltransferase_ARG"/>
</dbReference>
<evidence type="ECO:0000256" key="7">
    <source>
        <dbReference type="RuleBase" id="RU361228"/>
    </source>
</evidence>
<dbReference type="PRINTS" id="PR00970">
    <property type="entry name" value="RIBTRNSFRASE"/>
</dbReference>
<evidence type="ECO:0000256" key="1">
    <source>
        <dbReference type="ARBA" id="ARBA00009558"/>
    </source>
</evidence>
<proteinExistence type="inferred from homology"/>
<dbReference type="PANTHER" id="PTHR10339">
    <property type="entry name" value="ADP-RIBOSYLTRANSFERASE"/>
    <property type="match status" value="1"/>
</dbReference>
<keyword evidence="3 7" id="KW-0808">Transferase</keyword>
<dbReference type="EC" id="2.4.2.31" evidence="7"/>
<feature type="transmembrane region" description="Helical" evidence="8">
    <location>
        <begin position="20"/>
        <end position="42"/>
    </location>
</feature>
<evidence type="ECO:0000256" key="8">
    <source>
        <dbReference type="SAM" id="Phobius"/>
    </source>
</evidence>
<dbReference type="PROSITE" id="PS51996">
    <property type="entry name" value="TR_MART"/>
    <property type="match status" value="1"/>
</dbReference>
<keyword evidence="2 7" id="KW-0328">Glycosyltransferase</keyword>
<evidence type="ECO:0000256" key="5">
    <source>
        <dbReference type="ARBA" id="ARBA00022857"/>
    </source>
</evidence>
<dbReference type="Pfam" id="PF01129">
    <property type="entry name" value="ART"/>
    <property type="match status" value="1"/>
</dbReference>
<dbReference type="GO" id="GO:0016779">
    <property type="term" value="F:nucleotidyltransferase activity"/>
    <property type="evidence" value="ECO:0007669"/>
    <property type="project" value="UniProtKB-KW"/>
</dbReference>
<evidence type="ECO:0000256" key="4">
    <source>
        <dbReference type="ARBA" id="ARBA00022695"/>
    </source>
</evidence>
<dbReference type="InterPro" id="IPR000768">
    <property type="entry name" value="ART"/>
</dbReference>
<dbReference type="GO" id="GO:0106274">
    <property type="term" value="F:NAD+-protein-arginine ADP-ribosyltransferase activity"/>
    <property type="evidence" value="ECO:0007669"/>
    <property type="project" value="UniProtKB-EC"/>
</dbReference>
<dbReference type="PANTHER" id="PTHR10339:SF27">
    <property type="entry name" value="NAD(P)(+)--ARGININE ADP-RIBOSYLTRANSFERASE"/>
    <property type="match status" value="1"/>
</dbReference>
<keyword evidence="10" id="KW-1185">Reference proteome</keyword>
<keyword evidence="4" id="KW-0548">Nucleotidyltransferase</keyword>
<reference evidence="9" key="1">
    <citation type="submission" date="2023-08" db="EMBL/GenBank/DDBJ databases">
        <title>Pelteobagrus vachellii genome.</title>
        <authorList>
            <person name="Liu H."/>
        </authorList>
    </citation>
    <scope>NUCLEOTIDE SEQUENCE</scope>
    <source>
        <strain evidence="9">PRFRI_2022a</strain>
        <tissue evidence="9">Muscle</tissue>
    </source>
</reference>
<evidence type="ECO:0000256" key="3">
    <source>
        <dbReference type="ARBA" id="ARBA00022679"/>
    </source>
</evidence>
<gene>
    <name evidence="9" type="ORF">Q7C36_002744</name>
</gene>
<name>A0AA88T7N3_TACVA</name>
<keyword evidence="8" id="KW-1133">Transmembrane helix</keyword>
<keyword evidence="5 7" id="KW-0521">NADP</keyword>
<accession>A0AA88T7N3</accession>
<comment type="caution">
    <text evidence="9">The sequence shown here is derived from an EMBL/GenBank/DDBJ whole genome shotgun (WGS) entry which is preliminary data.</text>
</comment>
<comment type="similarity">
    <text evidence="1 7">Belongs to the Arg-specific ADP-ribosyltransferase family.</text>
</comment>
<keyword evidence="8" id="KW-0472">Membrane</keyword>
<evidence type="ECO:0000256" key="2">
    <source>
        <dbReference type="ARBA" id="ARBA00022676"/>
    </source>
</evidence>
<dbReference type="Gene3D" id="3.90.176.10">
    <property type="entry name" value="Toxin ADP-ribosyltransferase, Chain A, domain 1"/>
    <property type="match status" value="1"/>
</dbReference>
<sequence length="266" mass="30744">MVQHFHREALSASDLLTMRQAVFILTTTAIIIVIINNTGAVLSNRKKNPADKLDMAKDSVDDQFKGCDEETYKRVMDKILDDELNKDAEFKRLWNEYSNIKDPFTRIIKVYTGSIEIHSKFNDAVKSGKNYYPQKFNYISFHFLLTRAVQIHKVKKCIDVFRRTDVSFETPKINDVMRFGGFASSSHRDDLTDFGRKSCFKINTCYGADIAELSVMPKEKEVLVPPFEKFTITNIEKNQMKCEVIYTLKSVEAISNMNCKLVQKLY</sequence>
<evidence type="ECO:0000313" key="10">
    <source>
        <dbReference type="Proteomes" id="UP001187315"/>
    </source>
</evidence>
<evidence type="ECO:0000256" key="6">
    <source>
        <dbReference type="ARBA" id="ARBA00047597"/>
    </source>
</evidence>
<keyword evidence="7" id="KW-0520">NAD</keyword>
<organism evidence="9 10">
    <name type="scientific">Tachysurus vachellii</name>
    <name type="common">Darkbarbel catfish</name>
    <name type="synonym">Pelteobagrus vachellii</name>
    <dbReference type="NCBI Taxonomy" id="175792"/>
    <lineage>
        <taxon>Eukaryota</taxon>
        <taxon>Metazoa</taxon>
        <taxon>Chordata</taxon>
        <taxon>Craniata</taxon>
        <taxon>Vertebrata</taxon>
        <taxon>Euteleostomi</taxon>
        <taxon>Actinopterygii</taxon>
        <taxon>Neopterygii</taxon>
        <taxon>Teleostei</taxon>
        <taxon>Ostariophysi</taxon>
        <taxon>Siluriformes</taxon>
        <taxon>Bagridae</taxon>
        <taxon>Tachysurus</taxon>
    </lineage>
</organism>
<keyword evidence="8" id="KW-0812">Transmembrane</keyword>
<dbReference type="AlphaFoldDB" id="A0AA88T7N3"/>
<dbReference type="GO" id="GO:0003950">
    <property type="term" value="F:NAD+ poly-ADP-ribosyltransferase activity"/>
    <property type="evidence" value="ECO:0007669"/>
    <property type="project" value="TreeGrafter"/>
</dbReference>
<dbReference type="Proteomes" id="UP001187315">
    <property type="component" value="Unassembled WGS sequence"/>
</dbReference>
<comment type="catalytic activity">
    <reaction evidence="6 7">
        <text>L-arginyl-[protein] + NAD(+) = N(omega)-(ADP-D-ribosyl)-L-arginyl-[protein] + nicotinamide + H(+)</text>
        <dbReference type="Rhea" id="RHEA:19149"/>
        <dbReference type="Rhea" id="RHEA-COMP:10532"/>
        <dbReference type="Rhea" id="RHEA-COMP:15087"/>
        <dbReference type="ChEBI" id="CHEBI:15378"/>
        <dbReference type="ChEBI" id="CHEBI:17154"/>
        <dbReference type="ChEBI" id="CHEBI:29965"/>
        <dbReference type="ChEBI" id="CHEBI:57540"/>
        <dbReference type="ChEBI" id="CHEBI:142554"/>
        <dbReference type="EC" id="2.4.2.31"/>
    </reaction>
</comment>
<evidence type="ECO:0000313" key="9">
    <source>
        <dbReference type="EMBL" id="KAK2866688.1"/>
    </source>
</evidence>